<organism evidence="2 3">
    <name type="scientific">Saccharothrix violaceirubra</name>
    <dbReference type="NCBI Taxonomy" id="413306"/>
    <lineage>
        <taxon>Bacteria</taxon>
        <taxon>Bacillati</taxon>
        <taxon>Actinomycetota</taxon>
        <taxon>Actinomycetes</taxon>
        <taxon>Pseudonocardiales</taxon>
        <taxon>Pseudonocardiaceae</taxon>
        <taxon>Saccharothrix</taxon>
    </lineage>
</organism>
<protein>
    <recommendedName>
        <fullName evidence="4">Repetin</fullName>
    </recommendedName>
</protein>
<name>A0A7W7T449_9PSEU</name>
<dbReference type="EMBL" id="JACHJS010000001">
    <property type="protein sequence ID" value="MBB4966204.1"/>
    <property type="molecule type" value="Genomic_DNA"/>
</dbReference>
<proteinExistence type="predicted"/>
<dbReference type="Proteomes" id="UP000542674">
    <property type="component" value="Unassembled WGS sequence"/>
</dbReference>
<evidence type="ECO:0000313" key="3">
    <source>
        <dbReference type="Proteomes" id="UP000542674"/>
    </source>
</evidence>
<gene>
    <name evidence="2" type="ORF">F4559_003563</name>
</gene>
<accession>A0A7W7T449</accession>
<feature type="chain" id="PRO_5030826812" description="Repetin" evidence="1">
    <location>
        <begin position="23"/>
        <end position="182"/>
    </location>
</feature>
<dbReference type="RefSeq" id="WP_184670064.1">
    <property type="nucleotide sequence ID" value="NZ_BAABAI010000005.1"/>
</dbReference>
<evidence type="ECO:0000313" key="2">
    <source>
        <dbReference type="EMBL" id="MBB4966204.1"/>
    </source>
</evidence>
<keyword evidence="1" id="KW-0732">Signal</keyword>
<evidence type="ECO:0000256" key="1">
    <source>
        <dbReference type="SAM" id="SignalP"/>
    </source>
</evidence>
<sequence length="182" mass="18927">MKSLLTLATLGVLLTGAAVASASPADGDADRGRPASVTGSAQVRYHYVPTEEIKFEFDAQAAPFTRITPDSPNGRPTDARGTVRISHVIRGTTYTAEAEVDCLLTGGPSATLTALVTATSHGQVPNGERLGFSVLDGHPDRMGFSWGLVDGTDVRPCMAAAPFTTVVKGGFKVHHVDAPKPG</sequence>
<feature type="signal peptide" evidence="1">
    <location>
        <begin position="1"/>
        <end position="22"/>
    </location>
</feature>
<comment type="caution">
    <text evidence="2">The sequence shown here is derived from an EMBL/GenBank/DDBJ whole genome shotgun (WGS) entry which is preliminary data.</text>
</comment>
<evidence type="ECO:0008006" key="4">
    <source>
        <dbReference type="Google" id="ProtNLM"/>
    </source>
</evidence>
<dbReference type="AlphaFoldDB" id="A0A7W7T449"/>
<keyword evidence="3" id="KW-1185">Reference proteome</keyword>
<reference evidence="2 3" key="1">
    <citation type="submission" date="2020-08" db="EMBL/GenBank/DDBJ databases">
        <title>Sequencing the genomes of 1000 actinobacteria strains.</title>
        <authorList>
            <person name="Klenk H.-P."/>
        </authorList>
    </citation>
    <scope>NUCLEOTIDE SEQUENCE [LARGE SCALE GENOMIC DNA]</scope>
    <source>
        <strain evidence="2 3">DSM 45084</strain>
    </source>
</reference>